<dbReference type="SUPFAM" id="SSF53474">
    <property type="entry name" value="alpha/beta-Hydrolases"/>
    <property type="match status" value="1"/>
</dbReference>
<comment type="caution">
    <text evidence="3">The sequence shown here is derived from an EMBL/GenBank/DDBJ whole genome shotgun (WGS) entry which is preliminary data.</text>
</comment>
<proteinExistence type="predicted"/>
<keyword evidence="2" id="KW-1133">Transmembrane helix</keyword>
<dbReference type="InterPro" id="IPR029058">
    <property type="entry name" value="AB_hydrolase_fold"/>
</dbReference>
<keyword evidence="2" id="KW-0472">Membrane</keyword>
<dbReference type="AlphaFoldDB" id="A0AAE0G8H5"/>
<evidence type="ECO:0000256" key="2">
    <source>
        <dbReference type="SAM" id="Phobius"/>
    </source>
</evidence>
<keyword evidence="4" id="KW-1185">Reference proteome</keyword>
<dbReference type="Proteomes" id="UP001190700">
    <property type="component" value="Unassembled WGS sequence"/>
</dbReference>
<dbReference type="PANTHER" id="PTHR35128:SF1">
    <property type="entry name" value="SECRETION-REGULATING GUANINE NUCLEOTIDE EXCHANGE FACTOR"/>
    <property type="match status" value="1"/>
</dbReference>
<protein>
    <submittedName>
        <fullName evidence="3">Uncharacterized protein</fullName>
    </submittedName>
</protein>
<sequence>MIGNLDMAGLMAKQSGNKGSLYAAAAAFASLVFILVLCAVQSSVGIISYRRHAEPRLILYPNADAKLSRQVGGPKYELIPRVGGTEVVWEKPSDGVPQGILFLAHGCSHGAIDFWDRSEFCPKCIGLPEEKRIVKAALRERYIVIAISSSDRYGSRCWQTAVDDTNQDAQAVARVLSTLQQRENWQHLPVHALGASSGGAFVSVLPHKVKLASVVVQIMMAIPDAIETPLPDGSEYPPTLFIHMERDVRTAKWVQLGMADLGRKRVAARQIAVKPSRVTPSFLSDRIEDVSPPLPPSAPASPPFSARDFHSVPQPAGPVNGSYEGLETPFELHADLGPPFVVWKAKPVGSLPESETTIRGM</sequence>
<evidence type="ECO:0000256" key="1">
    <source>
        <dbReference type="SAM" id="MobiDB-lite"/>
    </source>
</evidence>
<gene>
    <name evidence="3" type="ORF">CYMTET_18173</name>
</gene>
<organism evidence="3 4">
    <name type="scientific">Cymbomonas tetramitiformis</name>
    <dbReference type="NCBI Taxonomy" id="36881"/>
    <lineage>
        <taxon>Eukaryota</taxon>
        <taxon>Viridiplantae</taxon>
        <taxon>Chlorophyta</taxon>
        <taxon>Pyramimonadophyceae</taxon>
        <taxon>Pyramimonadales</taxon>
        <taxon>Pyramimonadaceae</taxon>
        <taxon>Cymbomonas</taxon>
    </lineage>
</organism>
<keyword evidence="2" id="KW-0812">Transmembrane</keyword>
<name>A0AAE0G8H5_9CHLO</name>
<evidence type="ECO:0000313" key="3">
    <source>
        <dbReference type="EMBL" id="KAK3273595.1"/>
    </source>
</evidence>
<reference evidence="3 4" key="1">
    <citation type="journal article" date="2015" name="Genome Biol. Evol.">
        <title>Comparative Genomics of a Bacterivorous Green Alga Reveals Evolutionary Causalities and Consequences of Phago-Mixotrophic Mode of Nutrition.</title>
        <authorList>
            <person name="Burns J.A."/>
            <person name="Paasch A."/>
            <person name="Narechania A."/>
            <person name="Kim E."/>
        </authorList>
    </citation>
    <scope>NUCLEOTIDE SEQUENCE [LARGE SCALE GENOMIC DNA]</scope>
    <source>
        <strain evidence="3 4">PLY_AMNH</strain>
    </source>
</reference>
<dbReference type="Gene3D" id="3.40.50.1820">
    <property type="entry name" value="alpha/beta hydrolase"/>
    <property type="match status" value="1"/>
</dbReference>
<dbReference type="PANTHER" id="PTHR35128">
    <property type="entry name" value="SECRETION-REGULATING GUANINE NUCLEOTIDE EXCHANGE FACTOR"/>
    <property type="match status" value="1"/>
</dbReference>
<feature type="transmembrane region" description="Helical" evidence="2">
    <location>
        <begin position="20"/>
        <end position="40"/>
    </location>
</feature>
<feature type="compositionally biased region" description="Pro residues" evidence="1">
    <location>
        <begin position="292"/>
        <end position="302"/>
    </location>
</feature>
<dbReference type="EMBL" id="LGRX02008387">
    <property type="protein sequence ID" value="KAK3273595.1"/>
    <property type="molecule type" value="Genomic_DNA"/>
</dbReference>
<accession>A0AAE0G8H5</accession>
<evidence type="ECO:0000313" key="4">
    <source>
        <dbReference type="Proteomes" id="UP001190700"/>
    </source>
</evidence>
<feature type="region of interest" description="Disordered" evidence="1">
    <location>
        <begin position="287"/>
        <end position="324"/>
    </location>
</feature>